<dbReference type="RefSeq" id="WP_119814130.1">
    <property type="nucleotide sequence ID" value="NZ_CP025066.1"/>
</dbReference>
<name>A0A343TFY3_9EURY</name>
<reference evidence="2" key="1">
    <citation type="submission" date="2017-11" db="EMBL/GenBank/DDBJ databases">
        <title>Phenotypic and genomic properties of facultatively anaerobic sulfur-reducing natronoarchaea from hypersaline soda lakes.</title>
        <authorList>
            <person name="Sorokin D.Y."/>
            <person name="Kublanov I.V."/>
            <person name="Roman P."/>
            <person name="Sinninghe Damste J.S."/>
            <person name="Golyshin P.N."/>
            <person name="Rojo D."/>
            <person name="Ciordia S."/>
            <person name="Mena M.D.C."/>
            <person name="Ferrer M."/>
            <person name="Messina E."/>
            <person name="Smedile F."/>
            <person name="La Spada G."/>
            <person name="La Cono V."/>
            <person name="Yakimov M.M."/>
        </authorList>
    </citation>
    <scope>NUCLEOTIDE SEQUENCE [LARGE SCALE GENOMIC DNA]</scope>
    <source>
        <strain evidence="2">AArc-Sl</strain>
    </source>
</reference>
<protein>
    <recommendedName>
        <fullName evidence="3">Lipoprotein</fullName>
    </recommendedName>
</protein>
<dbReference type="PROSITE" id="PS51257">
    <property type="entry name" value="PROKAR_LIPOPROTEIN"/>
    <property type="match status" value="1"/>
</dbReference>
<organism evidence="1 2">
    <name type="scientific">Halalkaliarchaeum desulfuricum</name>
    <dbReference type="NCBI Taxonomy" id="2055893"/>
    <lineage>
        <taxon>Archaea</taxon>
        <taxon>Methanobacteriati</taxon>
        <taxon>Methanobacteriota</taxon>
        <taxon>Stenosarchaea group</taxon>
        <taxon>Halobacteria</taxon>
        <taxon>Halobacteriales</taxon>
        <taxon>Haloferacaceae</taxon>
        <taxon>Halalkaliarchaeum</taxon>
    </lineage>
</organism>
<dbReference type="Proteomes" id="UP000263012">
    <property type="component" value="Chromosome"/>
</dbReference>
<dbReference type="GeneID" id="37876687"/>
<proteinExistence type="predicted"/>
<accession>A0A343TFY3</accession>
<dbReference type="KEGG" id="hdf:AArcSl_0352"/>
<evidence type="ECO:0000313" key="1">
    <source>
        <dbReference type="EMBL" id="AUX08005.1"/>
    </source>
</evidence>
<evidence type="ECO:0000313" key="2">
    <source>
        <dbReference type="Proteomes" id="UP000263012"/>
    </source>
</evidence>
<dbReference type="OrthoDB" id="381228at2157"/>
<sequence length="135" mass="14663">MNRRTALATIGAGGWTLLAGCLGNGPENTVDPATVEDRVIDCEIEHIETELLDDPDLTIDDPLDPAVVDSDTRDGGAYFELETAFGATRTQEEGPDEHVDYLVEAHYFVDEAETVYRTEGFEADGDPRDGIAVDC</sequence>
<evidence type="ECO:0008006" key="3">
    <source>
        <dbReference type="Google" id="ProtNLM"/>
    </source>
</evidence>
<dbReference type="EMBL" id="CP025066">
    <property type="protein sequence ID" value="AUX08005.1"/>
    <property type="molecule type" value="Genomic_DNA"/>
</dbReference>
<gene>
    <name evidence="1" type="ORF">AArcSl_0352</name>
</gene>
<dbReference type="AlphaFoldDB" id="A0A343TFY3"/>
<keyword evidence="2" id="KW-1185">Reference proteome</keyword>